<evidence type="ECO:0000256" key="1">
    <source>
        <dbReference type="SAM" id="SignalP"/>
    </source>
</evidence>
<evidence type="ECO:0008006" key="4">
    <source>
        <dbReference type="Google" id="ProtNLM"/>
    </source>
</evidence>
<evidence type="ECO:0000313" key="2">
    <source>
        <dbReference type="EMBL" id="WIM94068.1"/>
    </source>
</evidence>
<dbReference type="Proteomes" id="UP001240150">
    <property type="component" value="Chromosome"/>
</dbReference>
<dbReference type="RefSeq" id="WP_284915271.1">
    <property type="nucleotide sequence ID" value="NZ_CP126980.1"/>
</dbReference>
<dbReference type="EMBL" id="CP126980">
    <property type="protein sequence ID" value="WIM94068.1"/>
    <property type="molecule type" value="Genomic_DNA"/>
</dbReference>
<gene>
    <name evidence="2" type="ORF">ACTOB_006068</name>
</gene>
<protein>
    <recommendedName>
        <fullName evidence="4">Lipoprotein</fullName>
    </recommendedName>
</protein>
<reference evidence="2 3" key="1">
    <citation type="submission" date="2023-06" db="EMBL/GenBank/DDBJ databases">
        <authorList>
            <person name="Yushchuk O."/>
            <person name="Binda E."/>
            <person name="Ruckert-Reed C."/>
            <person name="Fedorenko V."/>
            <person name="Kalinowski J."/>
            <person name="Marinelli F."/>
        </authorList>
    </citation>
    <scope>NUCLEOTIDE SEQUENCE [LARGE SCALE GENOMIC DNA]</scope>
    <source>
        <strain evidence="2 3">NRRL 3884</strain>
    </source>
</reference>
<proteinExistence type="predicted"/>
<keyword evidence="3" id="KW-1185">Reference proteome</keyword>
<feature type="signal peptide" evidence="1">
    <location>
        <begin position="1"/>
        <end position="25"/>
    </location>
</feature>
<sequence length="202" mass="21433">MIRRPAALLTLLLLAGCTDSGQETAAPATPVTPVGGASPAVCADGKTTFGKLSTTPVLIGVTPIVEITDRKGGPVNEPMEQVGTRTAGVAAEPGVPVADVYRALQEQKFGDVRLADLGTAFRPEENGTNTVDGPGRFVAYEYLRVVRAPFTWTCAGVKHPGTVTTWENGSDYGILDCDYDARDGGRPRESDAVYHQVRELRC</sequence>
<evidence type="ECO:0000313" key="3">
    <source>
        <dbReference type="Proteomes" id="UP001240150"/>
    </source>
</evidence>
<name>A0ABY8WAE5_9ACTN</name>
<dbReference type="PROSITE" id="PS51257">
    <property type="entry name" value="PROKAR_LIPOPROTEIN"/>
    <property type="match status" value="1"/>
</dbReference>
<feature type="chain" id="PRO_5046055457" description="Lipoprotein" evidence="1">
    <location>
        <begin position="26"/>
        <end position="202"/>
    </location>
</feature>
<organism evidence="2 3">
    <name type="scientific">Actinoplanes oblitus</name>
    <dbReference type="NCBI Taxonomy" id="3040509"/>
    <lineage>
        <taxon>Bacteria</taxon>
        <taxon>Bacillati</taxon>
        <taxon>Actinomycetota</taxon>
        <taxon>Actinomycetes</taxon>
        <taxon>Micromonosporales</taxon>
        <taxon>Micromonosporaceae</taxon>
        <taxon>Actinoplanes</taxon>
    </lineage>
</organism>
<keyword evidence="1" id="KW-0732">Signal</keyword>
<accession>A0ABY8WAE5</accession>